<dbReference type="InterPro" id="IPR010623">
    <property type="entry name" value="IcmF_C"/>
</dbReference>
<proteinExistence type="predicted"/>
<dbReference type="InterPro" id="IPR009612">
    <property type="entry name" value="IcmF-rel"/>
</dbReference>
<dbReference type="Proteomes" id="UP000605148">
    <property type="component" value="Unassembled WGS sequence"/>
</dbReference>
<evidence type="ECO:0000256" key="2">
    <source>
        <dbReference type="SAM" id="Phobius"/>
    </source>
</evidence>
<evidence type="ECO:0000259" key="5">
    <source>
        <dbReference type="Pfam" id="PF14331"/>
    </source>
</evidence>
<protein>
    <submittedName>
        <fullName evidence="7">Type VI secretion protein IcmF</fullName>
    </submittedName>
</protein>
<feature type="coiled-coil region" evidence="1">
    <location>
        <begin position="471"/>
        <end position="498"/>
    </location>
</feature>
<keyword evidence="2" id="KW-1133">Transmembrane helix</keyword>
<dbReference type="Pfam" id="PF21070">
    <property type="entry name" value="IcmF_helical"/>
    <property type="match status" value="1"/>
</dbReference>
<dbReference type="InterPro" id="IPR027417">
    <property type="entry name" value="P-loop_NTPase"/>
</dbReference>
<feature type="transmembrane region" description="Helical" evidence="2">
    <location>
        <begin position="48"/>
        <end position="70"/>
    </location>
</feature>
<sequence>MLRTYFASLLRPASLLIFFFLCLLAAAVYFFGGSLSVAGVTPLQESQVRIAVIIGIFVLFFLLTFLRHWLARRANAKLINSMLANDELVAMGPDRSADEVELIRERFEAALKKLRDNPLDGNKKRNFLFELPWYIIIGPPGTGKTTILRNSGLEFPLAEDGQDAIQGIGGTRNCDWWISNDAVLIDTAGRYTTQDVNQGIDSAAWNGFLELLLKFRRRRPVNGVVLAISIADVAMTSESERARQADILRQRLRELHRAFGMRLPVYVMFTKCDLVAGFDEYFDPLKEKDREQVWGVTFPYDEKQVTVGPAFESGFIDLVGRLEKQLPDLMAAERNNSRRCRIYGFPHEFGSLAPVLRSFLSDVFRVSRYEAQPLLRGVYFTSGTQEGTPFDRLLGAMGRSFSIAPAQQLPLSGQGKAFFIKDMLQNIMFAEQNLVGKNTRLERRLAALYAGGVAGIAALVLGLSLYWLAGLNHADQTADQVEQLAQTLRTEQQSADQNRSLINILPTLNAAKALRDDVIDQENWLTVTPISIESRSTLLPAAQKTYESYLTGYLLPAITSRLAAQIQLVSTAPDSNSSLLRDQLETYLMLTTGENFNAGKVQDALKSQNEAAFILNPENRNNMQAHMDALLALLPVRTAANIPIVDAARSRIQRVPQATDIYNRMVRDAAQRFRLAPIDMARTVGSGALYIDTAVGGGRSIIPGFYTKDGFYNFFLARLPEYIRSSTGSDWVMGSGGMADSTYKTLANQIVKMYTDDYIKTWREGVAYIRLVEIGSLGRAQIVLQELSSPDSPLTNVLGVLRTNTQLPLPGSSADQAASAAAGAAPPAASGAVSGLVDSASEAAQKAAVQTAFGDAPWPGLAIEDAFRPLNTLVDPTNGQAALDKVQQLFGDLYGNVSGVVTAPDPGKAAFDFVKGRAQSPRNDSFTSLRSEAAIKPEPVRSLVLSIVNRTWELLNRTTYVYINDRWQDEVVPVCNDIMAGRYPFVPDAKEDVSLQDFTDLLGPAGVIDKFFKDFMEPFVVVRGRQFTEVQTHGSGLGISNEALSQLSRAQTIRDAFFSDGGTSPQAKFTVIPTFLDPKALRSTFKIDDDQIVYRHGPERAKDFTWPSQFEGSTAQVTITLLDNKRKTLEESGTWAIFRVLSASGLSSVIGRDRFEFSIELESALATYRLTAGSVVNPFNLGLYSSFRCPPSL</sequence>
<comment type="caution">
    <text evidence="7">The sequence shown here is derived from an EMBL/GenBank/DDBJ whole genome shotgun (WGS) entry which is preliminary data.</text>
</comment>
<dbReference type="InterPro" id="IPR017731">
    <property type="entry name" value="TssM1-like"/>
</dbReference>
<reference evidence="7" key="1">
    <citation type="journal article" date="2014" name="Int. J. Syst. Evol. Microbiol.">
        <title>Complete genome sequence of Corynebacterium casei LMG S-19264T (=DSM 44701T), isolated from a smear-ripened cheese.</title>
        <authorList>
            <consortium name="US DOE Joint Genome Institute (JGI-PGF)"/>
            <person name="Walter F."/>
            <person name="Albersmeier A."/>
            <person name="Kalinowski J."/>
            <person name="Ruckert C."/>
        </authorList>
    </citation>
    <scope>NUCLEOTIDE SEQUENCE</scope>
    <source>
        <strain evidence="7">CGMCC 1.12426</strain>
    </source>
</reference>
<reference evidence="7" key="2">
    <citation type="submission" date="2020-09" db="EMBL/GenBank/DDBJ databases">
        <authorList>
            <person name="Sun Q."/>
            <person name="Zhou Y."/>
        </authorList>
    </citation>
    <scope>NUCLEOTIDE SEQUENCE</scope>
    <source>
        <strain evidence="7">CGMCC 1.12426</strain>
    </source>
</reference>
<dbReference type="SUPFAM" id="SSF52540">
    <property type="entry name" value="P-loop containing nucleoside triphosphate hydrolases"/>
    <property type="match status" value="1"/>
</dbReference>
<dbReference type="RefSeq" id="WP_150495535.1">
    <property type="nucleotide sequence ID" value="NZ_BMFA01000004.1"/>
</dbReference>
<dbReference type="NCBIfam" id="TIGR03348">
    <property type="entry name" value="VI_IcmF"/>
    <property type="match status" value="1"/>
</dbReference>
<evidence type="ECO:0000256" key="1">
    <source>
        <dbReference type="SAM" id="Coils"/>
    </source>
</evidence>
<dbReference type="OrthoDB" id="9758229at2"/>
<evidence type="ECO:0000259" key="4">
    <source>
        <dbReference type="Pfam" id="PF06761"/>
    </source>
</evidence>
<feature type="transmembrane region" description="Helical" evidence="2">
    <location>
        <begin position="446"/>
        <end position="469"/>
    </location>
</feature>
<dbReference type="InterPro" id="IPR048677">
    <property type="entry name" value="TssM1_hel"/>
</dbReference>
<dbReference type="Pfam" id="PF14331">
    <property type="entry name" value="IcmF-related_N"/>
    <property type="match status" value="1"/>
</dbReference>
<name>A0A916THZ9_9HYPH</name>
<accession>A0A916THZ9</accession>
<gene>
    <name evidence="7" type="primary">icmF1</name>
    <name evidence="7" type="ORF">GCM10011316_17530</name>
</gene>
<feature type="domain" description="Type VI secretion system component TssM1 N-terminal" evidence="5">
    <location>
        <begin position="201"/>
        <end position="454"/>
    </location>
</feature>
<keyword evidence="8" id="KW-1185">Reference proteome</keyword>
<dbReference type="AlphaFoldDB" id="A0A916THZ9"/>
<dbReference type="Pfam" id="PF06744">
    <property type="entry name" value="IcmF_C"/>
    <property type="match status" value="1"/>
</dbReference>
<dbReference type="Gene3D" id="3.40.50.300">
    <property type="entry name" value="P-loop containing nucleotide triphosphate hydrolases"/>
    <property type="match status" value="1"/>
</dbReference>
<evidence type="ECO:0000259" key="6">
    <source>
        <dbReference type="Pfam" id="PF21070"/>
    </source>
</evidence>
<keyword evidence="1" id="KW-0175">Coiled coil</keyword>
<evidence type="ECO:0000313" key="8">
    <source>
        <dbReference type="Proteomes" id="UP000605148"/>
    </source>
</evidence>
<keyword evidence="2" id="KW-0472">Membrane</keyword>
<feature type="domain" description="IcmF-related" evidence="4">
    <location>
        <begin position="505"/>
        <end position="806"/>
    </location>
</feature>
<organism evidence="7 8">
    <name type="scientific">Roseibium aquae</name>
    <dbReference type="NCBI Taxonomy" id="1323746"/>
    <lineage>
        <taxon>Bacteria</taxon>
        <taxon>Pseudomonadati</taxon>
        <taxon>Pseudomonadota</taxon>
        <taxon>Alphaproteobacteria</taxon>
        <taxon>Hyphomicrobiales</taxon>
        <taxon>Stappiaceae</taxon>
        <taxon>Roseibium</taxon>
    </lineage>
</organism>
<evidence type="ECO:0000259" key="3">
    <source>
        <dbReference type="Pfam" id="PF06744"/>
    </source>
</evidence>
<dbReference type="InterPro" id="IPR025743">
    <property type="entry name" value="TssM1_N"/>
</dbReference>
<feature type="domain" description="Type VI secretion system component TssM1 helical" evidence="6">
    <location>
        <begin position="963"/>
        <end position="1061"/>
    </location>
</feature>
<feature type="domain" description="Type VI secretion system IcmF C-terminal" evidence="3">
    <location>
        <begin position="1069"/>
        <end position="1174"/>
    </location>
</feature>
<dbReference type="CDD" id="cd00882">
    <property type="entry name" value="Ras_like_GTPase"/>
    <property type="match status" value="1"/>
</dbReference>
<evidence type="ECO:0000313" key="7">
    <source>
        <dbReference type="EMBL" id="GGB45903.1"/>
    </source>
</evidence>
<keyword evidence="2" id="KW-0812">Transmembrane</keyword>
<dbReference type="PANTHER" id="PTHR36153:SF1">
    <property type="entry name" value="TYPE VI SECRETION SYSTEM COMPONENT TSSM1"/>
    <property type="match status" value="1"/>
</dbReference>
<dbReference type="InterPro" id="IPR053156">
    <property type="entry name" value="T6SS_TssM-like"/>
</dbReference>
<dbReference type="EMBL" id="BMFA01000004">
    <property type="protein sequence ID" value="GGB45903.1"/>
    <property type="molecule type" value="Genomic_DNA"/>
</dbReference>
<dbReference type="Pfam" id="PF06761">
    <property type="entry name" value="IcmF-related"/>
    <property type="match status" value="1"/>
</dbReference>
<dbReference type="PANTHER" id="PTHR36153">
    <property type="entry name" value="INNER MEMBRANE PROTEIN-RELATED"/>
    <property type="match status" value="1"/>
</dbReference>